<proteinExistence type="predicted"/>
<reference evidence="7 8" key="1">
    <citation type="journal article" date="2019" name="Nat. Ecol. Evol.">
        <title>Megaphylogeny resolves global patterns of mushroom evolution.</title>
        <authorList>
            <person name="Varga T."/>
            <person name="Krizsan K."/>
            <person name="Foldi C."/>
            <person name="Dima B."/>
            <person name="Sanchez-Garcia M."/>
            <person name="Sanchez-Ramirez S."/>
            <person name="Szollosi G.J."/>
            <person name="Szarkandi J.G."/>
            <person name="Papp V."/>
            <person name="Albert L."/>
            <person name="Andreopoulos W."/>
            <person name="Angelini C."/>
            <person name="Antonin V."/>
            <person name="Barry K.W."/>
            <person name="Bougher N.L."/>
            <person name="Buchanan P."/>
            <person name="Buyck B."/>
            <person name="Bense V."/>
            <person name="Catcheside P."/>
            <person name="Chovatia M."/>
            <person name="Cooper J."/>
            <person name="Damon W."/>
            <person name="Desjardin D."/>
            <person name="Finy P."/>
            <person name="Geml J."/>
            <person name="Haridas S."/>
            <person name="Hughes K."/>
            <person name="Justo A."/>
            <person name="Karasinski D."/>
            <person name="Kautmanova I."/>
            <person name="Kiss B."/>
            <person name="Kocsube S."/>
            <person name="Kotiranta H."/>
            <person name="LaButti K.M."/>
            <person name="Lechner B.E."/>
            <person name="Liimatainen K."/>
            <person name="Lipzen A."/>
            <person name="Lukacs Z."/>
            <person name="Mihaltcheva S."/>
            <person name="Morgado L.N."/>
            <person name="Niskanen T."/>
            <person name="Noordeloos M.E."/>
            <person name="Ohm R.A."/>
            <person name="Ortiz-Santana B."/>
            <person name="Ovrebo C."/>
            <person name="Racz N."/>
            <person name="Riley R."/>
            <person name="Savchenko A."/>
            <person name="Shiryaev A."/>
            <person name="Soop K."/>
            <person name="Spirin V."/>
            <person name="Szebenyi C."/>
            <person name="Tomsovsky M."/>
            <person name="Tulloss R.E."/>
            <person name="Uehling J."/>
            <person name="Grigoriev I.V."/>
            <person name="Vagvolgyi C."/>
            <person name="Papp T."/>
            <person name="Martin F.M."/>
            <person name="Miettinen O."/>
            <person name="Hibbett D.S."/>
            <person name="Nagy L.G."/>
        </authorList>
    </citation>
    <scope>NUCLEOTIDE SEQUENCE [LARGE SCALE GENOMIC DNA]</scope>
    <source>
        <strain evidence="7 8">HHB13444</strain>
    </source>
</reference>
<dbReference type="PANTHER" id="PTHR24351">
    <property type="entry name" value="RIBOSOMAL PROTEIN S6 KINASE"/>
    <property type="match status" value="1"/>
</dbReference>
<evidence type="ECO:0000313" key="8">
    <source>
        <dbReference type="Proteomes" id="UP000308197"/>
    </source>
</evidence>
<name>A0A5C3NZ16_9APHY</name>
<keyword evidence="4 7" id="KW-0418">Kinase</keyword>
<dbReference type="InterPro" id="IPR011009">
    <property type="entry name" value="Kinase-like_dom_sf"/>
</dbReference>
<dbReference type="Gene3D" id="1.10.510.10">
    <property type="entry name" value="Transferase(Phosphotransferase) domain 1"/>
    <property type="match status" value="1"/>
</dbReference>
<sequence length="753" mass="82673">MREGPVASSHREFSQPLCHYWSYHCFRCGFDSAWAAGRSETKRQKLRNGLGAPSFISHVSTVLGTLAAAPVSRPCTYRSLGCLLQDQGPRKLVPVSTVRTRGWCFHGAHWHCVHIRTASRHPTRGFAAPAPHAILIMQPHPPPYIYGLCNPGVASLPLPIDHQLPQCSASSPVALQAVTSHMSPTTNHLNVLLDSSNYPASSYSSSLSLAADVAGPSSISSSSYLIPQQFKADTVDMVRPATKKHPLPRQVCSHNTSAIAHLPYRIHAADARAVTTAHDASDCIVPQHFVPLPRGGAPVRPTQRLHLNRMQPFPSRLIGDAVHAERQGRRYGASHQFNMAMPQMEPALAPALPLCIPPFAARGPPLLQSSNLSQPCRPLFFVPHPALFVPPKLPGIDRIPLCLPQPPVLVAPRVTQLQHAGVTFNVSHLLGEGSAGRVVLGENGGRLYAIKVIHPRRAKRTHSHRSNFLRERAFMITVGSREWSRRFFVPLLMSWEEDGYGNQGRMFFVMPLHPTDMHAALSARQPMSLKDRYLYCQELICALCALRDLGIIHKDIKPGNILINSQGKAVLSDFGLAEAVPQGGYDTWTGSFCAGTYAYMAPEMVSGRGWGSAVDVWSMGLAFLQILDFVPKRYFLSETLDAIRQEHAAGLPIRFPVPANFDMAFARLVEMMLHVDPAQRMTVRQLDNMYASSSSWAKVRNGVATRERLGTCDAARADASCGSLSGLPHVPRMRALRRRGRVWTAVVPGHGPV</sequence>
<dbReference type="PROSITE" id="PS50011">
    <property type="entry name" value="PROTEIN_KINASE_DOM"/>
    <property type="match status" value="1"/>
</dbReference>
<protein>
    <submittedName>
        <fullName evidence="7">Kinase-like protein</fullName>
    </submittedName>
</protein>
<dbReference type="InterPro" id="IPR008271">
    <property type="entry name" value="Ser/Thr_kinase_AS"/>
</dbReference>
<dbReference type="InParanoid" id="A0A5C3NZ16"/>
<dbReference type="SMART" id="SM00220">
    <property type="entry name" value="S_TKc"/>
    <property type="match status" value="1"/>
</dbReference>
<dbReference type="EMBL" id="ML211468">
    <property type="protein sequence ID" value="TFK82604.1"/>
    <property type="molecule type" value="Genomic_DNA"/>
</dbReference>
<organism evidence="7 8">
    <name type="scientific">Polyporus arcularius HHB13444</name>
    <dbReference type="NCBI Taxonomy" id="1314778"/>
    <lineage>
        <taxon>Eukaryota</taxon>
        <taxon>Fungi</taxon>
        <taxon>Dikarya</taxon>
        <taxon>Basidiomycota</taxon>
        <taxon>Agaricomycotina</taxon>
        <taxon>Agaricomycetes</taxon>
        <taxon>Polyporales</taxon>
        <taxon>Polyporaceae</taxon>
        <taxon>Polyporus</taxon>
    </lineage>
</organism>
<evidence type="ECO:0000259" key="6">
    <source>
        <dbReference type="PROSITE" id="PS50011"/>
    </source>
</evidence>
<feature type="domain" description="Protein kinase" evidence="6">
    <location>
        <begin position="424"/>
        <end position="697"/>
    </location>
</feature>
<dbReference type="AlphaFoldDB" id="A0A5C3NZ16"/>
<dbReference type="InterPro" id="IPR000719">
    <property type="entry name" value="Prot_kinase_dom"/>
</dbReference>
<dbReference type="Pfam" id="PF00069">
    <property type="entry name" value="Pkinase"/>
    <property type="match status" value="1"/>
</dbReference>
<keyword evidence="3" id="KW-0547">Nucleotide-binding</keyword>
<keyword evidence="8" id="KW-1185">Reference proteome</keyword>
<keyword evidence="5" id="KW-0067">ATP-binding</keyword>
<evidence type="ECO:0000256" key="5">
    <source>
        <dbReference type="ARBA" id="ARBA00022840"/>
    </source>
</evidence>
<dbReference type="GO" id="GO:0005524">
    <property type="term" value="F:ATP binding"/>
    <property type="evidence" value="ECO:0007669"/>
    <property type="project" value="UniProtKB-KW"/>
</dbReference>
<dbReference type="SUPFAM" id="SSF56112">
    <property type="entry name" value="Protein kinase-like (PK-like)"/>
    <property type="match status" value="1"/>
</dbReference>
<evidence type="ECO:0000256" key="4">
    <source>
        <dbReference type="ARBA" id="ARBA00022777"/>
    </source>
</evidence>
<evidence type="ECO:0000256" key="2">
    <source>
        <dbReference type="ARBA" id="ARBA00022679"/>
    </source>
</evidence>
<dbReference type="GO" id="GO:0004674">
    <property type="term" value="F:protein serine/threonine kinase activity"/>
    <property type="evidence" value="ECO:0007669"/>
    <property type="project" value="UniProtKB-KW"/>
</dbReference>
<keyword evidence="1" id="KW-0723">Serine/threonine-protein kinase</keyword>
<keyword evidence="2" id="KW-0808">Transferase</keyword>
<evidence type="ECO:0000256" key="3">
    <source>
        <dbReference type="ARBA" id="ARBA00022741"/>
    </source>
</evidence>
<gene>
    <name evidence="7" type="ORF">K466DRAFT_295745</name>
</gene>
<accession>A0A5C3NZ16</accession>
<dbReference type="Gene3D" id="3.30.200.20">
    <property type="entry name" value="Phosphorylase Kinase, domain 1"/>
    <property type="match status" value="1"/>
</dbReference>
<dbReference type="PROSITE" id="PS00108">
    <property type="entry name" value="PROTEIN_KINASE_ST"/>
    <property type="match status" value="1"/>
</dbReference>
<dbReference type="Proteomes" id="UP000308197">
    <property type="component" value="Unassembled WGS sequence"/>
</dbReference>
<evidence type="ECO:0000313" key="7">
    <source>
        <dbReference type="EMBL" id="TFK82604.1"/>
    </source>
</evidence>
<evidence type="ECO:0000256" key="1">
    <source>
        <dbReference type="ARBA" id="ARBA00022527"/>
    </source>
</evidence>
<dbReference type="STRING" id="1314778.A0A5C3NZ16"/>